<dbReference type="Proteomes" id="UP000559598">
    <property type="component" value="Unassembled WGS sequence"/>
</dbReference>
<dbReference type="RefSeq" id="WP_183185583.1">
    <property type="nucleotide sequence ID" value="NZ_BMNP01000025.1"/>
</dbReference>
<protein>
    <submittedName>
        <fullName evidence="2">Uncharacterized LabA/DUF88 family protein</fullName>
    </submittedName>
</protein>
<feature type="domain" description="NYN" evidence="1">
    <location>
        <begin position="5"/>
        <end position="155"/>
    </location>
</feature>
<evidence type="ECO:0000313" key="3">
    <source>
        <dbReference type="Proteomes" id="UP000559598"/>
    </source>
</evidence>
<dbReference type="PANTHER" id="PTHR35458">
    <property type="entry name" value="SLR0755 PROTEIN"/>
    <property type="match status" value="1"/>
</dbReference>
<name>A0A840DPR5_9BACL</name>
<dbReference type="EMBL" id="JACIDE010000024">
    <property type="protein sequence ID" value="MBB4075054.1"/>
    <property type="molecule type" value="Genomic_DNA"/>
</dbReference>
<dbReference type="AlphaFoldDB" id="A0A840DPR5"/>
<proteinExistence type="predicted"/>
<comment type="caution">
    <text evidence="2">The sequence shown here is derived from an EMBL/GenBank/DDBJ whole genome shotgun (WGS) entry which is preliminary data.</text>
</comment>
<gene>
    <name evidence="2" type="ORF">GGR02_002855</name>
</gene>
<dbReference type="PANTHER" id="PTHR35458:SF8">
    <property type="entry name" value="SLR0650 PROTEIN"/>
    <property type="match status" value="1"/>
</dbReference>
<dbReference type="InterPro" id="IPR047140">
    <property type="entry name" value="LabA"/>
</dbReference>
<dbReference type="Gene3D" id="3.40.50.1010">
    <property type="entry name" value="5'-nuclease"/>
    <property type="match status" value="1"/>
</dbReference>
<evidence type="ECO:0000313" key="2">
    <source>
        <dbReference type="EMBL" id="MBB4075054.1"/>
    </source>
</evidence>
<dbReference type="GO" id="GO:0004540">
    <property type="term" value="F:RNA nuclease activity"/>
    <property type="evidence" value="ECO:0007669"/>
    <property type="project" value="InterPro"/>
</dbReference>
<organism evidence="2 3">
    <name type="scientific">Anoxybacteroides voinovskiense</name>
    <dbReference type="NCBI Taxonomy" id="230470"/>
    <lineage>
        <taxon>Bacteria</taxon>
        <taxon>Bacillati</taxon>
        <taxon>Bacillota</taxon>
        <taxon>Bacilli</taxon>
        <taxon>Bacillales</taxon>
        <taxon>Anoxybacillaceae</taxon>
        <taxon>Anoxybacteroides</taxon>
    </lineage>
</organism>
<keyword evidence="3" id="KW-1185">Reference proteome</keyword>
<evidence type="ECO:0000259" key="1">
    <source>
        <dbReference type="Pfam" id="PF01936"/>
    </source>
</evidence>
<dbReference type="Pfam" id="PF01936">
    <property type="entry name" value="NYN"/>
    <property type="match status" value="1"/>
</dbReference>
<sequence length="219" mass="25322">MNFFAVFIDLENLEKTAKQEAGAAIDYKQLAAFVHELARPHGKVTNIYAYADFDKGEMGKQTKLMNLGIQPKHVVTKTPFQYLKGSTDIELSLDILDTMYQYAHINHFLIISGDGDLRHVIRRLKINGKTIHVVGFAGHTNKLIVEMADYFYPLEFHHPILRKITMSEREEKTKRLFLNPWAKIVVETLDHLERTTKKRIYRTQFVSQTTCRKISGGRN</sequence>
<accession>A0A840DPR5</accession>
<reference evidence="2 3" key="1">
    <citation type="submission" date="2020-08" db="EMBL/GenBank/DDBJ databases">
        <title>Genomic Encyclopedia of Type Strains, Phase IV (KMG-IV): sequencing the most valuable type-strain genomes for metagenomic binning, comparative biology and taxonomic classification.</title>
        <authorList>
            <person name="Goeker M."/>
        </authorList>
    </citation>
    <scope>NUCLEOTIDE SEQUENCE [LARGE SCALE GENOMIC DNA]</scope>
    <source>
        <strain evidence="2 3">DSM 17075</strain>
    </source>
</reference>
<dbReference type="InterPro" id="IPR021139">
    <property type="entry name" value="NYN"/>
</dbReference>